<feature type="transmembrane region" description="Helical" evidence="1">
    <location>
        <begin position="46"/>
        <end position="66"/>
    </location>
</feature>
<name>A0A914S436_PAREQ</name>
<keyword evidence="1" id="KW-0812">Transmembrane</keyword>
<keyword evidence="1" id="KW-0472">Membrane</keyword>
<evidence type="ECO:0000313" key="3">
    <source>
        <dbReference type="WBParaSite" id="PEQ_0001355501-mRNA-1"/>
    </source>
</evidence>
<feature type="transmembrane region" description="Helical" evidence="1">
    <location>
        <begin position="12"/>
        <end position="31"/>
    </location>
</feature>
<evidence type="ECO:0000256" key="1">
    <source>
        <dbReference type="SAM" id="Phobius"/>
    </source>
</evidence>
<keyword evidence="1" id="KW-1133">Transmembrane helix</keyword>
<sequence>MISAFFKAYTYVDGFSFFGFSAVAIISAIPLSKTALAQHHAKLPNFWMGLYLIFFTITTIIMEMLVARNVSKRTRRESDNAALIYSKIPIVERQSRTPRAVCVSIF</sequence>
<accession>A0A914S436</accession>
<evidence type="ECO:0000313" key="2">
    <source>
        <dbReference type="Proteomes" id="UP000887564"/>
    </source>
</evidence>
<protein>
    <submittedName>
        <fullName evidence="3">Uncharacterized protein</fullName>
    </submittedName>
</protein>
<dbReference type="Proteomes" id="UP000887564">
    <property type="component" value="Unplaced"/>
</dbReference>
<dbReference type="WBParaSite" id="PEQ_0001355501-mRNA-1">
    <property type="protein sequence ID" value="PEQ_0001355501-mRNA-1"/>
    <property type="gene ID" value="PEQ_0001355501"/>
</dbReference>
<dbReference type="AlphaFoldDB" id="A0A914S436"/>
<keyword evidence="2" id="KW-1185">Reference proteome</keyword>
<organism evidence="2 3">
    <name type="scientific">Parascaris equorum</name>
    <name type="common">Equine roundworm</name>
    <dbReference type="NCBI Taxonomy" id="6256"/>
    <lineage>
        <taxon>Eukaryota</taxon>
        <taxon>Metazoa</taxon>
        <taxon>Ecdysozoa</taxon>
        <taxon>Nematoda</taxon>
        <taxon>Chromadorea</taxon>
        <taxon>Rhabditida</taxon>
        <taxon>Spirurina</taxon>
        <taxon>Ascaridomorpha</taxon>
        <taxon>Ascaridoidea</taxon>
        <taxon>Ascarididae</taxon>
        <taxon>Parascaris</taxon>
    </lineage>
</organism>
<reference evidence="3" key="1">
    <citation type="submission" date="2022-11" db="UniProtKB">
        <authorList>
            <consortium name="WormBaseParasite"/>
        </authorList>
    </citation>
    <scope>IDENTIFICATION</scope>
</reference>
<proteinExistence type="predicted"/>